<dbReference type="PANTHER" id="PTHR23120:SF0">
    <property type="entry name" value="MAESTRO HEAT-LIKE REPEAT FAMILY MEMBER 1"/>
    <property type="match status" value="1"/>
</dbReference>
<gene>
    <name evidence="2" type="ORF">GDO81_030027</name>
</gene>
<evidence type="ECO:0000313" key="3">
    <source>
        <dbReference type="Proteomes" id="UP000824782"/>
    </source>
</evidence>
<evidence type="ECO:0000259" key="1">
    <source>
        <dbReference type="Pfam" id="PF23227"/>
    </source>
</evidence>
<dbReference type="InterPro" id="IPR045206">
    <property type="entry name" value="Maestro_heat-like_prot"/>
</dbReference>
<dbReference type="EMBL" id="WNYA01087096">
    <property type="protein sequence ID" value="KAG8534886.1"/>
    <property type="molecule type" value="Genomic_DNA"/>
</dbReference>
<dbReference type="PANTHER" id="PTHR23120">
    <property type="entry name" value="MAESTRO-RELATED HEAT DOMAIN-CONTAINING"/>
    <property type="match status" value="1"/>
</dbReference>
<proteinExistence type="predicted"/>
<organism evidence="2 3">
    <name type="scientific">Engystomops pustulosus</name>
    <name type="common">Tungara frog</name>
    <name type="synonym">Physalaemus pustulosus</name>
    <dbReference type="NCBI Taxonomy" id="76066"/>
    <lineage>
        <taxon>Eukaryota</taxon>
        <taxon>Metazoa</taxon>
        <taxon>Chordata</taxon>
        <taxon>Craniata</taxon>
        <taxon>Vertebrata</taxon>
        <taxon>Euteleostomi</taxon>
        <taxon>Amphibia</taxon>
        <taxon>Batrachia</taxon>
        <taxon>Anura</taxon>
        <taxon>Neobatrachia</taxon>
        <taxon>Hyloidea</taxon>
        <taxon>Leptodactylidae</taxon>
        <taxon>Leiuperinae</taxon>
        <taxon>Engystomops</taxon>
    </lineage>
</organism>
<feature type="non-terminal residue" evidence="2">
    <location>
        <position position="103"/>
    </location>
</feature>
<dbReference type="Pfam" id="PF23227">
    <property type="entry name" value="HEAT_MROH2B_C"/>
    <property type="match status" value="1"/>
</dbReference>
<feature type="domain" description="Maestro/Maestro-like HEAT-repeats" evidence="1">
    <location>
        <begin position="1"/>
        <end position="99"/>
    </location>
</feature>
<protein>
    <recommendedName>
        <fullName evidence="1">Maestro/Maestro-like HEAT-repeats domain-containing protein</fullName>
    </recommendedName>
</protein>
<comment type="caution">
    <text evidence="2">The sequence shown here is derived from an EMBL/GenBank/DDBJ whole genome shotgun (WGS) entry which is preliminary data.</text>
</comment>
<dbReference type="InterPro" id="IPR055406">
    <property type="entry name" value="HEAT_Maestro"/>
</dbReference>
<accession>A0AAV6YCV4</accession>
<dbReference type="Proteomes" id="UP000824782">
    <property type="component" value="Unassembled WGS sequence"/>
</dbReference>
<dbReference type="AlphaFoldDB" id="A0AAV6YCV4"/>
<keyword evidence="3" id="KW-1185">Reference proteome</keyword>
<dbReference type="SUPFAM" id="SSF48371">
    <property type="entry name" value="ARM repeat"/>
    <property type="match status" value="1"/>
</dbReference>
<reference evidence="2" key="1">
    <citation type="thesis" date="2020" institute="ProQuest LLC" country="789 East Eisenhower Parkway, Ann Arbor, MI, USA">
        <title>Comparative Genomics and Chromosome Evolution.</title>
        <authorList>
            <person name="Mudd A.B."/>
        </authorList>
    </citation>
    <scope>NUCLEOTIDE SEQUENCE</scope>
    <source>
        <strain evidence="2">237g6f4</strain>
        <tissue evidence="2">Blood</tissue>
    </source>
</reference>
<name>A0AAV6YCV4_ENGPU</name>
<sequence length="103" mass="11753">EREELRRSSIILFGNLTKFLSGHEEETLFEQILNGLVTLLLHLQDPKPEVVKACKFTLRMCAPNLNHDGLGDMFTSHLHPDRALHYGEFMNDVCKHLVRGDPG</sequence>
<feature type="non-terminal residue" evidence="2">
    <location>
        <position position="1"/>
    </location>
</feature>
<dbReference type="InterPro" id="IPR016024">
    <property type="entry name" value="ARM-type_fold"/>
</dbReference>
<dbReference type="GO" id="GO:0005737">
    <property type="term" value="C:cytoplasm"/>
    <property type="evidence" value="ECO:0007669"/>
    <property type="project" value="TreeGrafter"/>
</dbReference>
<evidence type="ECO:0000313" key="2">
    <source>
        <dbReference type="EMBL" id="KAG8534886.1"/>
    </source>
</evidence>